<evidence type="ECO:0000313" key="1">
    <source>
        <dbReference type="EMBL" id="SKB64475.1"/>
    </source>
</evidence>
<name>A0A1T5CYB3_9SPHI</name>
<accession>A0A1T5CYB3</accession>
<keyword evidence="2" id="KW-1185">Reference proteome</keyword>
<dbReference type="EMBL" id="FUYS01000005">
    <property type="protein sequence ID" value="SKB64475.1"/>
    <property type="molecule type" value="Genomic_DNA"/>
</dbReference>
<dbReference type="AlphaFoldDB" id="A0A1T5CYB3"/>
<sequence length="64" mass="7507">MRNWSAIIFVNINTCRGRNVIHCPAGRLSNVIYNATSLKIFCLRLITESLVFYRLRSLTPIFRY</sequence>
<protein>
    <submittedName>
        <fullName evidence="1">Uncharacterized protein</fullName>
    </submittedName>
</protein>
<organism evidence="1 2">
    <name type="scientific">Parapedobacter luteus</name>
    <dbReference type="NCBI Taxonomy" id="623280"/>
    <lineage>
        <taxon>Bacteria</taxon>
        <taxon>Pseudomonadati</taxon>
        <taxon>Bacteroidota</taxon>
        <taxon>Sphingobacteriia</taxon>
        <taxon>Sphingobacteriales</taxon>
        <taxon>Sphingobacteriaceae</taxon>
        <taxon>Parapedobacter</taxon>
    </lineage>
</organism>
<dbReference type="Proteomes" id="UP000190541">
    <property type="component" value="Unassembled WGS sequence"/>
</dbReference>
<evidence type="ECO:0000313" key="2">
    <source>
        <dbReference type="Proteomes" id="UP000190541"/>
    </source>
</evidence>
<reference evidence="1 2" key="1">
    <citation type="submission" date="2017-02" db="EMBL/GenBank/DDBJ databases">
        <authorList>
            <person name="Peterson S.W."/>
        </authorList>
    </citation>
    <scope>NUCLEOTIDE SEQUENCE [LARGE SCALE GENOMIC DNA]</scope>
    <source>
        <strain evidence="1 2">DSM 22899</strain>
    </source>
</reference>
<proteinExistence type="predicted"/>
<gene>
    <name evidence="1" type="ORF">SAMN05660226_02474</name>
</gene>